<accession>A0A4Z2J6V7</accession>
<dbReference type="EMBL" id="SRLO01000021">
    <property type="protein sequence ID" value="TNN85293.1"/>
    <property type="molecule type" value="Genomic_DNA"/>
</dbReference>
<reference evidence="2 3" key="1">
    <citation type="submission" date="2019-03" db="EMBL/GenBank/DDBJ databases">
        <title>First draft genome of Liparis tanakae, snailfish: a comprehensive survey of snailfish specific genes.</title>
        <authorList>
            <person name="Kim W."/>
            <person name="Song I."/>
            <person name="Jeong J.-H."/>
            <person name="Kim D."/>
            <person name="Kim S."/>
            <person name="Ryu S."/>
            <person name="Song J.Y."/>
            <person name="Lee S.K."/>
        </authorList>
    </citation>
    <scope>NUCLEOTIDE SEQUENCE [LARGE SCALE GENOMIC DNA]</scope>
    <source>
        <tissue evidence="2">Muscle</tissue>
    </source>
</reference>
<evidence type="ECO:0000256" key="1">
    <source>
        <dbReference type="SAM" id="MobiDB-lite"/>
    </source>
</evidence>
<feature type="region of interest" description="Disordered" evidence="1">
    <location>
        <begin position="1"/>
        <end position="47"/>
    </location>
</feature>
<protein>
    <submittedName>
        <fullName evidence="2">Uncharacterized protein</fullName>
    </submittedName>
</protein>
<keyword evidence="3" id="KW-1185">Reference proteome</keyword>
<sequence length="75" mass="8143">MTGDRTVEDLDKTATWWTERGTGQPSWGSRQLSGTTGRSPGESPGRPYTVLCRSAMSLRMSAISRSRKSKEPGGP</sequence>
<evidence type="ECO:0000313" key="3">
    <source>
        <dbReference type="Proteomes" id="UP000314294"/>
    </source>
</evidence>
<proteinExistence type="predicted"/>
<dbReference type="Proteomes" id="UP000314294">
    <property type="component" value="Unassembled WGS sequence"/>
</dbReference>
<feature type="compositionally biased region" description="Basic and acidic residues" evidence="1">
    <location>
        <begin position="1"/>
        <end position="12"/>
    </location>
</feature>
<dbReference type="AlphaFoldDB" id="A0A4Z2J6V7"/>
<name>A0A4Z2J6V7_9TELE</name>
<evidence type="ECO:0000313" key="2">
    <source>
        <dbReference type="EMBL" id="TNN85293.1"/>
    </source>
</evidence>
<feature type="compositionally biased region" description="Polar residues" evidence="1">
    <location>
        <begin position="21"/>
        <end position="38"/>
    </location>
</feature>
<gene>
    <name evidence="2" type="ORF">EYF80_004315</name>
</gene>
<comment type="caution">
    <text evidence="2">The sequence shown here is derived from an EMBL/GenBank/DDBJ whole genome shotgun (WGS) entry which is preliminary data.</text>
</comment>
<organism evidence="2 3">
    <name type="scientific">Liparis tanakae</name>
    <name type="common">Tanaka's snailfish</name>
    <dbReference type="NCBI Taxonomy" id="230148"/>
    <lineage>
        <taxon>Eukaryota</taxon>
        <taxon>Metazoa</taxon>
        <taxon>Chordata</taxon>
        <taxon>Craniata</taxon>
        <taxon>Vertebrata</taxon>
        <taxon>Euteleostomi</taxon>
        <taxon>Actinopterygii</taxon>
        <taxon>Neopterygii</taxon>
        <taxon>Teleostei</taxon>
        <taxon>Neoteleostei</taxon>
        <taxon>Acanthomorphata</taxon>
        <taxon>Eupercaria</taxon>
        <taxon>Perciformes</taxon>
        <taxon>Cottioidei</taxon>
        <taxon>Cottales</taxon>
        <taxon>Liparidae</taxon>
        <taxon>Liparis</taxon>
    </lineage>
</organism>